<comment type="caution">
    <text evidence="1">The sequence shown here is derived from an EMBL/GenBank/DDBJ whole genome shotgun (WGS) entry which is preliminary data.</text>
</comment>
<sequence length="451" mass="52401">MTETIKQLTARQLEILKWIAEGCPEGVYINDGYGHRITARLLAGSGMVTITGRGESWTATITAKGRAILANAASTKATYPGPSQATDLYQQTLTAKGKLTIEKDVDKEHINQLIRSFNSSESRPRGKKLAVEYSTLRYGEPPNKATVYIKDYFEDFIERPSISIPDTVRKYHPVAKAFLADTNWHFMSEALVKRAARVLHALLTECEHQGWKIFYTPQSENLNSRVTGRSVSDGQVIIETENTTIQLLVREIPRTNAPEISYSDRYNLSHRKPMWMKGRAREFIPTGRLEIAEKRYGRSAGIRDGKVRLVEQQLPDLIVKIWVQDIETKKLYQERERQELIRKDRREKARRNAIEAFRKDKLLEMLNTETEKWERWTRANNYLDSLERQLETYQVDKRTELQDWIQQSRQVNQLQNPENNLPTYPEEFDPTAEELRPYLGGTHEWGYLDFY</sequence>
<evidence type="ECO:0000313" key="1">
    <source>
        <dbReference type="EMBL" id="HJF15067.1"/>
    </source>
</evidence>
<protein>
    <submittedName>
        <fullName evidence="1">Uncharacterized protein</fullName>
    </submittedName>
</protein>
<organism evidence="1 2">
    <name type="scientific">Enteractinococcus helveticum</name>
    <dbReference type="NCBI Taxonomy" id="1837282"/>
    <lineage>
        <taxon>Bacteria</taxon>
        <taxon>Bacillati</taxon>
        <taxon>Actinomycetota</taxon>
        <taxon>Actinomycetes</taxon>
        <taxon>Micrococcales</taxon>
        <taxon>Micrococcaceae</taxon>
    </lineage>
</organism>
<reference evidence="1" key="1">
    <citation type="journal article" date="2021" name="PeerJ">
        <title>Extensive microbial diversity within the chicken gut microbiome revealed by metagenomics and culture.</title>
        <authorList>
            <person name="Gilroy R."/>
            <person name="Ravi A."/>
            <person name="Getino M."/>
            <person name="Pursley I."/>
            <person name="Horton D.L."/>
            <person name="Alikhan N.F."/>
            <person name="Baker D."/>
            <person name="Gharbi K."/>
            <person name="Hall N."/>
            <person name="Watson M."/>
            <person name="Adriaenssens E.M."/>
            <person name="Foster-Nyarko E."/>
            <person name="Jarju S."/>
            <person name="Secka A."/>
            <person name="Antonio M."/>
            <person name="Oren A."/>
            <person name="Chaudhuri R.R."/>
            <person name="La Ragione R."/>
            <person name="Hildebrand F."/>
            <person name="Pallen M.J."/>
        </authorList>
    </citation>
    <scope>NUCLEOTIDE SEQUENCE</scope>
    <source>
        <strain evidence="1">ChiHjej13B12-14962</strain>
    </source>
</reference>
<evidence type="ECO:0000313" key="2">
    <source>
        <dbReference type="Proteomes" id="UP000703315"/>
    </source>
</evidence>
<dbReference type="EMBL" id="DYXC01000106">
    <property type="protein sequence ID" value="HJF15067.1"/>
    <property type="molecule type" value="Genomic_DNA"/>
</dbReference>
<gene>
    <name evidence="1" type="ORF">K8V32_09750</name>
</gene>
<dbReference type="Proteomes" id="UP000703315">
    <property type="component" value="Unassembled WGS sequence"/>
</dbReference>
<proteinExistence type="predicted"/>
<reference evidence="1" key="2">
    <citation type="submission" date="2021-09" db="EMBL/GenBank/DDBJ databases">
        <authorList>
            <person name="Gilroy R."/>
        </authorList>
    </citation>
    <scope>NUCLEOTIDE SEQUENCE</scope>
    <source>
        <strain evidence="1">ChiHjej13B12-14962</strain>
    </source>
</reference>
<name>A0A921K7V7_9MICC</name>
<dbReference type="AlphaFoldDB" id="A0A921K7V7"/>
<accession>A0A921K7V7</accession>
<dbReference type="RefSeq" id="WP_303906491.1">
    <property type="nucleotide sequence ID" value="NZ_DYXC01000106.1"/>
</dbReference>